<evidence type="ECO:0000313" key="3">
    <source>
        <dbReference type="Proteomes" id="UP000076096"/>
    </source>
</evidence>
<evidence type="ECO:0000313" key="2">
    <source>
        <dbReference type="EMBL" id="AMW12868.1"/>
    </source>
</evidence>
<dbReference type="Proteomes" id="UP000076096">
    <property type="component" value="Chromosome"/>
</dbReference>
<protein>
    <submittedName>
        <fullName evidence="2">Hemerythrin</fullName>
    </submittedName>
</protein>
<dbReference type="InterPro" id="IPR012312">
    <property type="entry name" value="Hemerythrin-like"/>
</dbReference>
<sequence length="213" mass="23324">MNDRLDMTVMYAMHHALRRDLQHVARITSRADRHPGEALRAAAGWDLLKVALHVHHRAEDDALWPALRGNLTGRPDDLALLEAMEAEHAALDPLVEALDKALADPGTTPNLVGDLADSLVTGLTGHLAHEEEAALPLVQEVVTPVQWAHFGQVHAQRIGPDAPRLLPWLLDDADERTITKVLAPLPGPARHAYEHQWRPAYTALAPWAGTPVA</sequence>
<organism evidence="2 3">
    <name type="scientific">Streptomyces qaidamensis</name>
    <dbReference type="NCBI Taxonomy" id="1783515"/>
    <lineage>
        <taxon>Bacteria</taxon>
        <taxon>Bacillati</taxon>
        <taxon>Actinomycetota</taxon>
        <taxon>Actinomycetes</taxon>
        <taxon>Kitasatosporales</taxon>
        <taxon>Streptomycetaceae</taxon>
        <taxon>Streptomyces</taxon>
        <taxon>Streptomyces aurantiacus group</taxon>
    </lineage>
</organism>
<dbReference type="STRING" id="1783515.A4E84_27295"/>
<accession>A0A143C627</accession>
<dbReference type="RefSeq" id="WP_062929072.1">
    <property type="nucleotide sequence ID" value="NZ_CP015098.1"/>
</dbReference>
<dbReference type="KEGG" id="stsi:A4E84_27295"/>
<dbReference type="EMBL" id="CP015098">
    <property type="protein sequence ID" value="AMW12868.1"/>
    <property type="molecule type" value="Genomic_DNA"/>
</dbReference>
<dbReference type="Pfam" id="PF01814">
    <property type="entry name" value="Hemerythrin"/>
    <property type="match status" value="1"/>
</dbReference>
<reference evidence="3" key="1">
    <citation type="submission" date="2016-04" db="EMBL/GenBank/DDBJ databases">
        <authorList>
            <person name="Zhang B."/>
        </authorList>
    </citation>
    <scope>NUCLEOTIDE SEQUENCE [LARGE SCALE GENOMIC DNA]</scope>
    <source>
        <strain evidence="3">S10</strain>
    </source>
</reference>
<name>A0A143C627_9ACTN</name>
<evidence type="ECO:0000259" key="1">
    <source>
        <dbReference type="Pfam" id="PF01814"/>
    </source>
</evidence>
<keyword evidence="3" id="KW-1185">Reference proteome</keyword>
<proteinExistence type="predicted"/>
<dbReference type="Gene3D" id="1.20.120.520">
    <property type="entry name" value="nmb1532 protein domain like"/>
    <property type="match status" value="1"/>
</dbReference>
<dbReference type="CDD" id="cd12108">
    <property type="entry name" value="Hr-like"/>
    <property type="match status" value="1"/>
</dbReference>
<gene>
    <name evidence="2" type="ORF">A4E84_27295</name>
</gene>
<dbReference type="AlphaFoldDB" id="A0A143C627"/>
<feature type="domain" description="Hemerythrin-like" evidence="1">
    <location>
        <begin position="9"/>
        <end position="137"/>
    </location>
</feature>